<keyword evidence="1" id="KW-0812">Transmembrane</keyword>
<dbReference type="GO" id="GO:0001517">
    <property type="term" value="F:N-acetylglucosamine 6-O-sulfotransferase activity"/>
    <property type="evidence" value="ECO:0007669"/>
    <property type="project" value="TreeGrafter"/>
</dbReference>
<feature type="transmembrane region" description="Helical" evidence="1">
    <location>
        <begin position="9"/>
        <end position="27"/>
    </location>
</feature>
<organism evidence="3 4">
    <name type="scientific">Mytilus coruscus</name>
    <name type="common">Sea mussel</name>
    <dbReference type="NCBI Taxonomy" id="42192"/>
    <lineage>
        <taxon>Eukaryota</taxon>
        <taxon>Metazoa</taxon>
        <taxon>Spiralia</taxon>
        <taxon>Lophotrochozoa</taxon>
        <taxon>Mollusca</taxon>
        <taxon>Bivalvia</taxon>
        <taxon>Autobranchia</taxon>
        <taxon>Pteriomorphia</taxon>
        <taxon>Mytilida</taxon>
        <taxon>Mytiloidea</taxon>
        <taxon>Mytilidae</taxon>
        <taxon>Mytilinae</taxon>
        <taxon>Mytilus</taxon>
    </lineage>
</organism>
<dbReference type="EMBL" id="CACVKT020000093">
    <property type="protein sequence ID" value="CAC5355859.1"/>
    <property type="molecule type" value="Genomic_DNA"/>
</dbReference>
<evidence type="ECO:0000256" key="1">
    <source>
        <dbReference type="SAM" id="Phobius"/>
    </source>
</evidence>
<evidence type="ECO:0000259" key="2">
    <source>
        <dbReference type="Pfam" id="PF00685"/>
    </source>
</evidence>
<dbReference type="OrthoDB" id="6410525at2759"/>
<protein>
    <submittedName>
        <fullName evidence="3">CHST1</fullName>
        <ecNumber evidence="3">2.8.2.21</ecNumber>
    </submittedName>
</protein>
<gene>
    <name evidence="3" type="ORF">MCOR_340</name>
</gene>
<evidence type="ECO:0000313" key="4">
    <source>
        <dbReference type="Proteomes" id="UP000507470"/>
    </source>
</evidence>
<dbReference type="Pfam" id="PF00685">
    <property type="entry name" value="Sulfotransfer_1"/>
    <property type="match status" value="1"/>
</dbReference>
<dbReference type="Proteomes" id="UP000507470">
    <property type="component" value="Unassembled WGS sequence"/>
</dbReference>
<evidence type="ECO:0000313" key="3">
    <source>
        <dbReference type="EMBL" id="CAC5355859.1"/>
    </source>
</evidence>
<keyword evidence="4" id="KW-1185">Reference proteome</keyword>
<sequence length="374" mass="44417">MIRLKYKRVIKVVTTVIALFVGVYIIYKIKSGLQPNRMPVPVVLVTYSRSGSCFVGNILKLDDSVFYVFEPLHFLKFGHRVLHFSDGSIRTLNTYLTVAERILRAWFSCQLNEIPLEYWDEEIFQTTKIQGKHIFYFKERYKREIYGKYRYPRIFRATLQLLEDMCIKSKLVIIKTIRTPIFMLNKALSELDNLKVIYLYRDPRGIIRSQRRNLYISKENTFVSLNDHAENLCARIFNDAITFAILSHYYPEKLLPLKYETFTMNLMRETKHVYNYMNLTLTARHVETLIKMTTTKERAKYYIPKNNSKELVDRWRTLVDMSFVDTVDMSCSHVYSRLGYLQISDVTMLKNISIPLYRNNDTNKQFHFGQEIPV</sequence>
<proteinExistence type="predicted"/>
<dbReference type="GO" id="GO:0006790">
    <property type="term" value="P:sulfur compound metabolic process"/>
    <property type="evidence" value="ECO:0007669"/>
    <property type="project" value="TreeGrafter"/>
</dbReference>
<dbReference type="PANTHER" id="PTHR10704">
    <property type="entry name" value="CARBOHYDRATE SULFOTRANSFERASE"/>
    <property type="match status" value="1"/>
</dbReference>
<dbReference type="EC" id="2.8.2.21" evidence="3"/>
<dbReference type="InterPro" id="IPR051135">
    <property type="entry name" value="Gal/GlcNAc/GalNAc_ST"/>
</dbReference>
<dbReference type="SUPFAM" id="SSF52540">
    <property type="entry name" value="P-loop containing nucleoside triphosphate hydrolases"/>
    <property type="match status" value="1"/>
</dbReference>
<reference evidence="3 4" key="1">
    <citation type="submission" date="2020-06" db="EMBL/GenBank/DDBJ databases">
        <authorList>
            <person name="Li R."/>
            <person name="Bekaert M."/>
        </authorList>
    </citation>
    <scope>NUCLEOTIDE SEQUENCE [LARGE SCALE GENOMIC DNA]</scope>
    <source>
        <strain evidence="4">wild</strain>
    </source>
</reference>
<dbReference type="PANTHER" id="PTHR10704:SF44">
    <property type="entry name" value="LD35051P-RELATED"/>
    <property type="match status" value="1"/>
</dbReference>
<keyword evidence="1" id="KW-0472">Membrane</keyword>
<dbReference type="InterPro" id="IPR027417">
    <property type="entry name" value="P-loop_NTPase"/>
</dbReference>
<name>A0A6J7ZUK5_MYTCO</name>
<keyword evidence="1" id="KW-1133">Transmembrane helix</keyword>
<dbReference type="InterPro" id="IPR000863">
    <property type="entry name" value="Sulfotransferase_dom"/>
</dbReference>
<dbReference type="GO" id="GO:0045130">
    <property type="term" value="F:keratan sulfotransferase activity"/>
    <property type="evidence" value="ECO:0007669"/>
    <property type="project" value="UniProtKB-EC"/>
</dbReference>
<dbReference type="Gene3D" id="3.40.50.300">
    <property type="entry name" value="P-loop containing nucleotide triphosphate hydrolases"/>
    <property type="match status" value="1"/>
</dbReference>
<dbReference type="AlphaFoldDB" id="A0A6J7ZUK5"/>
<accession>A0A6J7ZUK5</accession>
<dbReference type="GO" id="GO:0006044">
    <property type="term" value="P:N-acetylglucosamine metabolic process"/>
    <property type="evidence" value="ECO:0007669"/>
    <property type="project" value="TreeGrafter"/>
</dbReference>
<keyword evidence="3" id="KW-0808">Transferase</keyword>
<feature type="domain" description="Sulfotransferase" evidence="2">
    <location>
        <begin position="42"/>
        <end position="304"/>
    </location>
</feature>